<proteinExistence type="predicted"/>
<dbReference type="EMBL" id="JAQQBR010000004">
    <property type="protein sequence ID" value="KAK0178550.1"/>
    <property type="molecule type" value="Genomic_DNA"/>
</dbReference>
<protein>
    <submittedName>
        <fullName evidence="2">Uncharacterized protein</fullName>
    </submittedName>
</protein>
<organism evidence="2 3">
    <name type="scientific">Microctonus hyperodae</name>
    <name type="common">Parasitoid wasp</name>
    <dbReference type="NCBI Taxonomy" id="165561"/>
    <lineage>
        <taxon>Eukaryota</taxon>
        <taxon>Metazoa</taxon>
        <taxon>Ecdysozoa</taxon>
        <taxon>Arthropoda</taxon>
        <taxon>Hexapoda</taxon>
        <taxon>Insecta</taxon>
        <taxon>Pterygota</taxon>
        <taxon>Neoptera</taxon>
        <taxon>Endopterygota</taxon>
        <taxon>Hymenoptera</taxon>
        <taxon>Apocrita</taxon>
        <taxon>Ichneumonoidea</taxon>
        <taxon>Braconidae</taxon>
        <taxon>Euphorinae</taxon>
        <taxon>Microctonus</taxon>
    </lineage>
</organism>
<sequence length="100" mass="11169">MKVQLQPKDTDHRFQLSIISTIISPKINQRPTIGSRQHVNSPINKIICVHEVNKNGSNEVMSSRPNKSTNSSSIGTNQIYENDVLRKITDKDDVAANQNA</sequence>
<reference evidence="2" key="2">
    <citation type="submission" date="2023-03" db="EMBL/GenBank/DDBJ databases">
        <authorList>
            <person name="Inwood S.N."/>
            <person name="Skelly J.G."/>
            <person name="Guhlin J."/>
            <person name="Harrop T.W.R."/>
            <person name="Goldson S.G."/>
            <person name="Dearden P.K."/>
        </authorList>
    </citation>
    <scope>NUCLEOTIDE SEQUENCE</scope>
    <source>
        <strain evidence="2">Lincoln</strain>
        <tissue evidence="2">Whole body</tissue>
    </source>
</reference>
<evidence type="ECO:0000313" key="3">
    <source>
        <dbReference type="Proteomes" id="UP001168972"/>
    </source>
</evidence>
<gene>
    <name evidence="2" type="ORF">PV327_007429</name>
</gene>
<comment type="caution">
    <text evidence="2">The sequence shown here is derived from an EMBL/GenBank/DDBJ whole genome shotgun (WGS) entry which is preliminary data.</text>
</comment>
<feature type="region of interest" description="Disordered" evidence="1">
    <location>
        <begin position="56"/>
        <end position="81"/>
    </location>
</feature>
<keyword evidence="3" id="KW-1185">Reference proteome</keyword>
<dbReference type="Proteomes" id="UP001168972">
    <property type="component" value="Unassembled WGS sequence"/>
</dbReference>
<evidence type="ECO:0000256" key="1">
    <source>
        <dbReference type="SAM" id="MobiDB-lite"/>
    </source>
</evidence>
<evidence type="ECO:0000313" key="2">
    <source>
        <dbReference type="EMBL" id="KAK0178550.1"/>
    </source>
</evidence>
<accession>A0AA39FZX4</accession>
<feature type="compositionally biased region" description="Low complexity" evidence="1">
    <location>
        <begin position="62"/>
        <end position="73"/>
    </location>
</feature>
<name>A0AA39FZX4_MICHY</name>
<dbReference type="AlphaFoldDB" id="A0AA39FZX4"/>
<reference evidence="2" key="1">
    <citation type="journal article" date="2023" name="bioRxiv">
        <title>Scaffold-level genome assemblies of two parasitoid biocontrol wasps reveal the parthenogenesis mechanism and an associated novel virus.</title>
        <authorList>
            <person name="Inwood S."/>
            <person name="Skelly J."/>
            <person name="Guhlin J."/>
            <person name="Harrop T."/>
            <person name="Goldson S."/>
            <person name="Dearden P."/>
        </authorList>
    </citation>
    <scope>NUCLEOTIDE SEQUENCE</scope>
    <source>
        <strain evidence="2">Lincoln</strain>
        <tissue evidence="2">Whole body</tissue>
    </source>
</reference>